<dbReference type="PANTHER" id="PTHR30537:SF72">
    <property type="entry name" value="LYSR FAMILY TRANSCRIPTIONAL REGULATOR"/>
    <property type="match status" value="1"/>
</dbReference>
<sequence>MDRLEVMRLFVRIVERANFSDAARDLQVPRASVTRAIQRLEGQLGVRLLERTTRAVRPTQDGALYYNRCIQVLADVDEVENAFREAQPGGPVRADLQGTLARFFVIPALPDFIGRYPDISLHLSEGDRMVDLISEGIDCVLRAGDLPNSSLVGRQVAASEQLTLASPGYLERHGVPESLDDLAGHRMVGYAASSTGQPYALDFVEDGIVREIELAYDILVRGAEIYTASAVAGLGLIQIPRYRVDRELRAGELVPVLTKHPPPRMPVSVLYPQRRHLPARVRVFADWMADIFQRAQTSGRL</sequence>
<keyword evidence="7" id="KW-1185">Reference proteome</keyword>
<gene>
    <name evidence="6" type="ORF">ACFSC0_19715</name>
</gene>
<feature type="domain" description="HTH lysR-type" evidence="5">
    <location>
        <begin position="1"/>
        <end position="59"/>
    </location>
</feature>
<dbReference type="InterPro" id="IPR005119">
    <property type="entry name" value="LysR_subst-bd"/>
</dbReference>
<evidence type="ECO:0000259" key="5">
    <source>
        <dbReference type="PROSITE" id="PS50931"/>
    </source>
</evidence>
<dbReference type="InterPro" id="IPR058163">
    <property type="entry name" value="LysR-type_TF_proteobact-type"/>
</dbReference>
<comment type="similarity">
    <text evidence="1">Belongs to the LysR transcriptional regulatory family.</text>
</comment>
<dbReference type="Pfam" id="PF00126">
    <property type="entry name" value="HTH_1"/>
    <property type="match status" value="1"/>
</dbReference>
<dbReference type="PANTHER" id="PTHR30537">
    <property type="entry name" value="HTH-TYPE TRANSCRIPTIONAL REGULATOR"/>
    <property type="match status" value="1"/>
</dbReference>
<organism evidence="6 7">
    <name type="scientific">Phenylobacterium terrae</name>
    <dbReference type="NCBI Taxonomy" id="2665495"/>
    <lineage>
        <taxon>Bacteria</taxon>
        <taxon>Pseudomonadati</taxon>
        <taxon>Pseudomonadota</taxon>
        <taxon>Alphaproteobacteria</taxon>
        <taxon>Caulobacterales</taxon>
        <taxon>Caulobacteraceae</taxon>
        <taxon>Phenylobacterium</taxon>
    </lineage>
</organism>
<dbReference type="SUPFAM" id="SSF53850">
    <property type="entry name" value="Periplasmic binding protein-like II"/>
    <property type="match status" value="1"/>
</dbReference>
<evidence type="ECO:0000256" key="4">
    <source>
        <dbReference type="ARBA" id="ARBA00023163"/>
    </source>
</evidence>
<accession>A0ABW4N6S5</accession>
<protein>
    <submittedName>
        <fullName evidence="6">LysR family transcriptional regulator</fullName>
    </submittedName>
</protein>
<name>A0ABW4N6S5_9CAUL</name>
<evidence type="ECO:0000256" key="3">
    <source>
        <dbReference type="ARBA" id="ARBA00023125"/>
    </source>
</evidence>
<evidence type="ECO:0000313" key="7">
    <source>
        <dbReference type="Proteomes" id="UP001597237"/>
    </source>
</evidence>
<reference evidence="7" key="1">
    <citation type="journal article" date="2019" name="Int. J. Syst. Evol. Microbiol.">
        <title>The Global Catalogue of Microorganisms (GCM) 10K type strain sequencing project: providing services to taxonomists for standard genome sequencing and annotation.</title>
        <authorList>
            <consortium name="The Broad Institute Genomics Platform"/>
            <consortium name="The Broad Institute Genome Sequencing Center for Infectious Disease"/>
            <person name="Wu L."/>
            <person name="Ma J."/>
        </authorList>
    </citation>
    <scope>NUCLEOTIDE SEQUENCE [LARGE SCALE GENOMIC DNA]</scope>
    <source>
        <strain evidence="7">DFY28</strain>
    </source>
</reference>
<dbReference type="Gene3D" id="3.40.190.10">
    <property type="entry name" value="Periplasmic binding protein-like II"/>
    <property type="match status" value="2"/>
</dbReference>
<dbReference type="CDD" id="cd08472">
    <property type="entry name" value="PBP2_CrgA_like_3"/>
    <property type="match status" value="1"/>
</dbReference>
<dbReference type="Pfam" id="PF03466">
    <property type="entry name" value="LysR_substrate"/>
    <property type="match status" value="1"/>
</dbReference>
<dbReference type="RefSeq" id="WP_377281669.1">
    <property type="nucleotide sequence ID" value="NZ_JBHRSI010000004.1"/>
</dbReference>
<evidence type="ECO:0000313" key="6">
    <source>
        <dbReference type="EMBL" id="MFD1785632.1"/>
    </source>
</evidence>
<dbReference type="EMBL" id="JBHUEY010000012">
    <property type="protein sequence ID" value="MFD1785632.1"/>
    <property type="molecule type" value="Genomic_DNA"/>
</dbReference>
<evidence type="ECO:0000256" key="1">
    <source>
        <dbReference type="ARBA" id="ARBA00009437"/>
    </source>
</evidence>
<keyword evidence="2" id="KW-0805">Transcription regulation</keyword>
<dbReference type="SUPFAM" id="SSF46785">
    <property type="entry name" value="Winged helix' DNA-binding domain"/>
    <property type="match status" value="1"/>
</dbReference>
<dbReference type="InterPro" id="IPR000847">
    <property type="entry name" value="LysR_HTH_N"/>
</dbReference>
<dbReference type="PROSITE" id="PS50931">
    <property type="entry name" value="HTH_LYSR"/>
    <property type="match status" value="1"/>
</dbReference>
<dbReference type="InterPro" id="IPR036390">
    <property type="entry name" value="WH_DNA-bd_sf"/>
</dbReference>
<dbReference type="InterPro" id="IPR036388">
    <property type="entry name" value="WH-like_DNA-bd_sf"/>
</dbReference>
<comment type="caution">
    <text evidence="6">The sequence shown here is derived from an EMBL/GenBank/DDBJ whole genome shotgun (WGS) entry which is preliminary data.</text>
</comment>
<keyword evidence="3" id="KW-0238">DNA-binding</keyword>
<proteinExistence type="inferred from homology"/>
<evidence type="ECO:0000256" key="2">
    <source>
        <dbReference type="ARBA" id="ARBA00023015"/>
    </source>
</evidence>
<keyword evidence="4" id="KW-0804">Transcription</keyword>
<dbReference type="Gene3D" id="1.10.10.10">
    <property type="entry name" value="Winged helix-like DNA-binding domain superfamily/Winged helix DNA-binding domain"/>
    <property type="match status" value="1"/>
</dbReference>
<dbReference type="Proteomes" id="UP001597237">
    <property type="component" value="Unassembled WGS sequence"/>
</dbReference>